<evidence type="ECO:0000259" key="2">
    <source>
        <dbReference type="PROSITE" id="PS50948"/>
    </source>
</evidence>
<dbReference type="VEuPathDB" id="VectorBase:AAEL009592"/>
<dbReference type="InterPro" id="IPR003609">
    <property type="entry name" value="Pan_app"/>
</dbReference>
<sequence length="428" mass="45504">MLPFEKTFRNSDTNSLKICETLCLNDKECQTFAFGISGRGNGTCQLSANVIDATNSRPVGTIFDPDFDLYARKYNCFLDTGGPSNPPPRPGLGTFPASELPPGGTQRPTSSFPPSSGAPERPGPPVFTPTGTTATGEPISSTSNGGGFSETRPTSEYPGTFSTSVGTTFGQSTGETVQETTAPDEEYYTTHQQPSSTLTGHYTPTTSTASGSPITTGADRIPSKQPPPTMPAESPTKYPLDLRPSYPGSSPARPVSYPNYQFPMLYETNYPMPNNNERQPDIYAQNIPSLDNNYLRPEYAGYFGHRPSGPSAPTGNMKPVDNTLSSYGGTGPQRPIENKPSSYGGGPLRPSGSGSGPSSSGYVTRPPPVGPSGSDGYKVTEDKPDLHSSKYRPTSPALQRSSGSEPSSMHNIDVHYLCGDSMESMCVH</sequence>
<dbReference type="PaxDb" id="7159-AAEL009592-PA"/>
<feature type="compositionally biased region" description="Low complexity" evidence="1">
    <location>
        <begin position="159"/>
        <end position="174"/>
    </location>
</feature>
<feature type="compositionally biased region" description="Polar residues" evidence="1">
    <location>
        <begin position="189"/>
        <end position="215"/>
    </location>
</feature>
<dbReference type="PROSITE" id="PS50948">
    <property type="entry name" value="PAN"/>
    <property type="match status" value="1"/>
</dbReference>
<feature type="compositionally biased region" description="Basic and acidic residues" evidence="1">
    <location>
        <begin position="378"/>
        <end position="388"/>
    </location>
</feature>
<reference evidence="3" key="1">
    <citation type="submission" date="2005-10" db="EMBL/GenBank/DDBJ databases">
        <authorList>
            <person name="Loftus B.J."/>
            <person name="Nene V.M."/>
            <person name="Hannick L.I."/>
            <person name="Bidwell S."/>
            <person name="Haas B."/>
            <person name="Amedeo P."/>
            <person name="Orvis J."/>
            <person name="Wortman J.R."/>
            <person name="White O.R."/>
            <person name="Salzberg S."/>
            <person name="Shumway M."/>
            <person name="Koo H."/>
            <person name="Zhao Y."/>
            <person name="Holmes M."/>
            <person name="Miller J."/>
            <person name="Schatz M."/>
            <person name="Pop M."/>
            <person name="Pai G."/>
            <person name="Utterback T."/>
            <person name="Rogers Y.-H."/>
            <person name="Kravitz S."/>
            <person name="Fraser C.M."/>
        </authorList>
    </citation>
    <scope>NUCLEOTIDE SEQUENCE</scope>
    <source>
        <strain evidence="3">Liverpool</strain>
    </source>
</reference>
<evidence type="ECO:0000313" key="4">
    <source>
        <dbReference type="Proteomes" id="UP000682892"/>
    </source>
</evidence>
<accession>Q16VE8</accession>
<feature type="compositionally biased region" description="Polar residues" evidence="1">
    <location>
        <begin position="396"/>
        <end position="410"/>
    </location>
</feature>
<reference evidence="3" key="3">
    <citation type="submission" date="2012-09" db="EMBL/GenBank/DDBJ databases">
        <authorList>
            <consortium name="VectorBase"/>
        </authorList>
    </citation>
    <scope>NUCLEOTIDE SEQUENCE</scope>
    <source>
        <strain evidence="3">Liverpool</strain>
    </source>
</reference>
<feature type="compositionally biased region" description="Low complexity" evidence="1">
    <location>
        <begin position="128"/>
        <end position="138"/>
    </location>
</feature>
<name>Q16VE8_AEDAE</name>
<organism evidence="3 4">
    <name type="scientific">Aedes aegypti</name>
    <name type="common">Yellowfever mosquito</name>
    <name type="synonym">Culex aegypti</name>
    <dbReference type="NCBI Taxonomy" id="7159"/>
    <lineage>
        <taxon>Eukaryota</taxon>
        <taxon>Metazoa</taxon>
        <taxon>Ecdysozoa</taxon>
        <taxon>Arthropoda</taxon>
        <taxon>Hexapoda</taxon>
        <taxon>Insecta</taxon>
        <taxon>Pterygota</taxon>
        <taxon>Neoptera</taxon>
        <taxon>Endopterygota</taxon>
        <taxon>Diptera</taxon>
        <taxon>Nematocera</taxon>
        <taxon>Culicoidea</taxon>
        <taxon>Culicidae</taxon>
        <taxon>Culicinae</taxon>
        <taxon>Aedini</taxon>
        <taxon>Aedes</taxon>
        <taxon>Stegomyia</taxon>
    </lineage>
</organism>
<evidence type="ECO:0000256" key="1">
    <source>
        <dbReference type="SAM" id="MobiDB-lite"/>
    </source>
</evidence>
<feature type="domain" description="Apple" evidence="2">
    <location>
        <begin position="1"/>
        <end position="76"/>
    </location>
</feature>
<dbReference type="STRING" id="7159.Q16VE8"/>
<dbReference type="eggNOG" id="ENOG502SZB4">
    <property type="taxonomic scope" value="Eukaryota"/>
</dbReference>
<feature type="region of interest" description="Disordered" evidence="1">
    <location>
        <begin position="80"/>
        <end position="411"/>
    </location>
</feature>
<protein>
    <submittedName>
        <fullName evidence="3">AAEL009592-PA</fullName>
    </submittedName>
</protein>
<reference evidence="3" key="2">
    <citation type="journal article" date="2007" name="Science">
        <title>Genome sequence of Aedes aegypti, a major arbovirus vector.</title>
        <authorList>
            <person name="Nene V."/>
            <person name="Wortman J.R."/>
            <person name="Lawson D."/>
            <person name="Haas B."/>
            <person name="Kodira C."/>
            <person name="Tu Z.J."/>
            <person name="Loftus B."/>
            <person name="Xi Z."/>
            <person name="Megy K."/>
            <person name="Grabherr M."/>
            <person name="Ren Q."/>
            <person name="Zdobnov E.M."/>
            <person name="Lobo N.F."/>
            <person name="Campbell K.S."/>
            <person name="Brown S.E."/>
            <person name="Bonaldo M.F."/>
            <person name="Zhu J."/>
            <person name="Sinkins S.P."/>
            <person name="Hogenkamp D.G."/>
            <person name="Amedeo P."/>
            <person name="Arensburger P."/>
            <person name="Atkinson P.W."/>
            <person name="Bidwell S."/>
            <person name="Biedler J."/>
            <person name="Birney E."/>
            <person name="Bruggner R.V."/>
            <person name="Costas J."/>
            <person name="Coy M.R."/>
            <person name="Crabtree J."/>
            <person name="Crawford M."/>
            <person name="Debruyn B."/>
            <person name="Decaprio D."/>
            <person name="Eiglmeier K."/>
            <person name="Eisenstadt E."/>
            <person name="El-Dorry H."/>
            <person name="Gelbart W.M."/>
            <person name="Gomes S.L."/>
            <person name="Hammond M."/>
            <person name="Hannick L.I."/>
            <person name="Hogan J.R."/>
            <person name="Holmes M.H."/>
            <person name="Jaffe D."/>
            <person name="Johnston J.S."/>
            <person name="Kennedy R.C."/>
            <person name="Koo H."/>
            <person name="Kravitz S."/>
            <person name="Kriventseva E.V."/>
            <person name="Kulp D."/>
            <person name="Labutti K."/>
            <person name="Lee E."/>
            <person name="Li S."/>
            <person name="Lovin D.D."/>
            <person name="Mao C."/>
            <person name="Mauceli E."/>
            <person name="Menck C.F."/>
            <person name="Miller J.R."/>
            <person name="Montgomery P."/>
            <person name="Mori A."/>
            <person name="Nascimento A.L."/>
            <person name="Naveira H.F."/>
            <person name="Nusbaum C."/>
            <person name="O'leary S."/>
            <person name="Orvis J."/>
            <person name="Pertea M."/>
            <person name="Quesneville H."/>
            <person name="Reidenbach K.R."/>
            <person name="Rogers Y.H."/>
            <person name="Roth C.W."/>
            <person name="Schneider J.R."/>
            <person name="Schatz M."/>
            <person name="Shumway M."/>
            <person name="Stanke M."/>
            <person name="Stinson E.O."/>
            <person name="Tubio J.M."/>
            <person name="Vanzee J.P."/>
            <person name="Verjovski-Almeida S."/>
            <person name="Werner D."/>
            <person name="White O."/>
            <person name="Wyder S."/>
            <person name="Zeng Q."/>
            <person name="Zhao Q."/>
            <person name="Zhao Y."/>
            <person name="Hill C.A."/>
            <person name="Raikhel A.S."/>
            <person name="Soares M.B."/>
            <person name="Knudson D.L."/>
            <person name="Lee N.H."/>
            <person name="Galagan J."/>
            <person name="Salzberg S.L."/>
            <person name="Paulsen I.T."/>
            <person name="Dimopoulos G."/>
            <person name="Collins F.H."/>
            <person name="Birren B."/>
            <person name="Fraser-Liggett C.M."/>
            <person name="Severson D.W."/>
        </authorList>
    </citation>
    <scope>NUCLEOTIDE SEQUENCE [LARGE SCALE GENOMIC DNA]</scope>
    <source>
        <strain evidence="3">Liverpool</strain>
    </source>
</reference>
<dbReference type="PhylomeDB" id="Q16VE8"/>
<dbReference type="EMBL" id="CH477595">
    <property type="protein sequence ID" value="EAT38537.1"/>
    <property type="molecule type" value="Genomic_DNA"/>
</dbReference>
<feature type="compositionally biased region" description="Low complexity" evidence="1">
    <location>
        <begin position="348"/>
        <end position="361"/>
    </location>
</feature>
<dbReference type="Proteomes" id="UP000682892">
    <property type="component" value="Unassembled WGS sequence"/>
</dbReference>
<dbReference type="AlphaFoldDB" id="Q16VE8"/>
<gene>
    <name evidence="3" type="ORF">AaeL_AAEL009592</name>
</gene>
<proteinExistence type="predicted"/>
<evidence type="ECO:0000313" key="3">
    <source>
        <dbReference type="EMBL" id="EAT38537.1"/>
    </source>
</evidence>
<dbReference type="HOGENOM" id="CLU_030678_0_0_1"/>